<dbReference type="Proteomes" id="UP000255050">
    <property type="component" value="Unassembled WGS sequence"/>
</dbReference>
<evidence type="ECO:0000313" key="2">
    <source>
        <dbReference type="Proteomes" id="UP000255050"/>
    </source>
</evidence>
<dbReference type="PROSITE" id="PS51257">
    <property type="entry name" value="PROKAR_LIPOPROTEIN"/>
    <property type="match status" value="1"/>
</dbReference>
<name>A0A7H4LYZ2_9ENTR</name>
<sequence>MPVAQSRITSLTLTLLAGIVLTACSSKPEPELKKGEKAIDVAAVVRQKMPASVKDREAWAQAIAKTFASQKLARRKRTSVRCWRWRSRSPTIRPTRRCRG</sequence>
<keyword evidence="1" id="KW-0449">Lipoprotein</keyword>
<evidence type="ECO:0000313" key="1">
    <source>
        <dbReference type="EMBL" id="STR41368.1"/>
    </source>
</evidence>
<gene>
    <name evidence="1" type="ORF">NCTC11694_02550</name>
</gene>
<proteinExistence type="predicted"/>
<dbReference type="EMBL" id="UGJR01000002">
    <property type="protein sequence ID" value="STR41368.1"/>
    <property type="molecule type" value="Genomic_DNA"/>
</dbReference>
<dbReference type="AlphaFoldDB" id="A0A7H4LYZ2"/>
<comment type="caution">
    <text evidence="1">The sequence shown here is derived from an EMBL/GenBank/DDBJ whole genome shotgun (WGS) entry which is preliminary data.</text>
</comment>
<reference evidence="1 2" key="1">
    <citation type="submission" date="2018-06" db="EMBL/GenBank/DDBJ databases">
        <authorList>
            <consortium name="Pathogen Informatics"/>
            <person name="Doyle S."/>
        </authorList>
    </citation>
    <scope>NUCLEOTIDE SEQUENCE [LARGE SCALE GENOMIC DNA]</scope>
    <source>
        <strain evidence="1 2">NCTC11694</strain>
    </source>
</reference>
<accession>A0A7H4LYZ2</accession>
<protein>
    <submittedName>
        <fullName evidence="1">Outer membrane lipoprotein</fullName>
    </submittedName>
</protein>
<organism evidence="1 2">
    <name type="scientific">Klebsiella michiganensis</name>
    <dbReference type="NCBI Taxonomy" id="1134687"/>
    <lineage>
        <taxon>Bacteria</taxon>
        <taxon>Pseudomonadati</taxon>
        <taxon>Pseudomonadota</taxon>
        <taxon>Gammaproteobacteria</taxon>
        <taxon>Enterobacterales</taxon>
        <taxon>Enterobacteriaceae</taxon>
        <taxon>Klebsiella/Raoultella group</taxon>
        <taxon>Klebsiella</taxon>
    </lineage>
</organism>